<dbReference type="EMBL" id="HG916853">
    <property type="protein sequence ID" value="CDM59873.1"/>
    <property type="molecule type" value="Genomic_DNA"/>
</dbReference>
<name>W6RLP9_9HYPH</name>
<dbReference type="eggNOG" id="COG0582">
    <property type="taxonomic scope" value="Bacteria"/>
</dbReference>
<dbReference type="PATRIC" id="fig|348824.6.peg.4544"/>
<keyword evidence="3" id="KW-1185">Reference proteome</keyword>
<dbReference type="AlphaFoldDB" id="W6RLP9"/>
<evidence type="ECO:0000313" key="2">
    <source>
        <dbReference type="EMBL" id="CDM59873.1"/>
    </source>
</evidence>
<dbReference type="KEGG" id="rhl:LPU83_pLPU83a_0032"/>
<reference evidence="2" key="1">
    <citation type="submission" date="2013-11" db="EMBL/GenBank/DDBJ databases">
        <title>Draft genome sequence of the broad-host-range Rhizobium sp. LPU83 strain, a member of the low-genetic diversity Oregon-like Rhizobium sp. group.</title>
        <authorList>
            <person name="Wibberg D."/>
            <person name="Puehler A."/>
            <person name="Schlueter A."/>
        </authorList>
    </citation>
    <scope>NUCLEOTIDE SEQUENCE [LARGE SCALE GENOMIC DNA]</scope>
    <source>
        <strain evidence="2">LPU83</strain>
        <plasmid evidence="2">pLPU83a</plasmid>
    </source>
</reference>
<dbReference type="HOGENOM" id="CLU_1214031_0_0_5"/>
<feature type="region of interest" description="Disordered" evidence="1">
    <location>
        <begin position="1"/>
        <end position="29"/>
    </location>
</feature>
<proteinExistence type="predicted"/>
<dbReference type="Proteomes" id="UP000019443">
    <property type="component" value="Plasmid pLPU83a"/>
</dbReference>
<keyword evidence="2" id="KW-0614">Plasmid</keyword>
<accession>W6RLP9</accession>
<organism evidence="2 3">
    <name type="scientific">Rhizobium favelukesii</name>
    <dbReference type="NCBI Taxonomy" id="348824"/>
    <lineage>
        <taxon>Bacteria</taxon>
        <taxon>Pseudomonadati</taxon>
        <taxon>Pseudomonadota</taxon>
        <taxon>Alphaproteobacteria</taxon>
        <taxon>Hyphomicrobiales</taxon>
        <taxon>Rhizobiaceae</taxon>
        <taxon>Rhizobium/Agrobacterium group</taxon>
        <taxon>Rhizobium</taxon>
    </lineage>
</organism>
<geneLocation type="plasmid" evidence="2 3">
    <name>pLPU83a</name>
</geneLocation>
<sequence>MGAQAASRAHGGSERNAGGRHPGPADHEETCAGSRLRAYRAWQHRGSSDATCTVVAIETWIRFGKLAKGPLFSRVTGKGKDVGPDRLNDKQVARLVMTAALAHEAFGPACGLCTDHGRSSSTATSKQAFSARRRPDMLKVGLDLTLAGRPNVTDRWRLPAMRARPDTLEENILALFNRACRQGRWDVAEHLLCALEAAGDEGDGCELPCVRSPLADAYLSIASRHSKQ</sequence>
<evidence type="ECO:0000313" key="3">
    <source>
        <dbReference type="Proteomes" id="UP000019443"/>
    </source>
</evidence>
<protein>
    <submittedName>
        <fullName evidence="2">Uncharacterized protein</fullName>
    </submittedName>
</protein>
<gene>
    <name evidence="2" type="ORF">LPU83_pLPU83a_0032</name>
</gene>
<evidence type="ECO:0000256" key="1">
    <source>
        <dbReference type="SAM" id="MobiDB-lite"/>
    </source>
</evidence>